<reference evidence="2" key="4">
    <citation type="submission" date="2025-09" db="UniProtKB">
        <authorList>
            <consortium name="Ensembl"/>
        </authorList>
    </citation>
    <scope>IDENTIFICATION</scope>
    <source>
        <strain evidence="2">C57BL/6J</strain>
    </source>
</reference>
<dbReference type="Bgee" id="ENSMUSG00000073406">
    <property type="expression patterns" value="Expressed in intestinal villus and 114 other cell types or tissues"/>
</dbReference>
<dbReference type="Ensembl" id="ENSMUST00000185167.8">
    <property type="protein sequence ID" value="ENSMUSP00000139373.2"/>
    <property type="gene ID" value="ENSMUSG00000073406.11"/>
</dbReference>
<sequence length="57" mass="6424">MAQRTLFLLLAAALTMIETRADRSVPARPRGAPVHLCRLRGQHAVRELRQRCGESEI</sequence>
<evidence type="ECO:0000313" key="4">
    <source>
        <dbReference type="Proteomes" id="UP000000589"/>
    </source>
</evidence>
<accession>V9GXY0</accession>
<protein>
    <submittedName>
        <fullName evidence="2">Histocompatibility 2, T region locus 13</fullName>
    </submittedName>
</protein>
<dbReference type="ExpressionAtlas" id="V9GXY0">
    <property type="expression patterns" value="baseline and differential"/>
</dbReference>
<keyword evidence="4" id="KW-1185">Reference proteome</keyword>
<evidence type="ECO:0000313" key="3">
    <source>
        <dbReference type="MGI" id="MGI:95945"/>
    </source>
</evidence>
<feature type="signal peptide" evidence="1">
    <location>
        <begin position="1"/>
        <end position="21"/>
    </location>
</feature>
<dbReference type="GeneTree" id="ENSGT01120000271826"/>
<feature type="chain" id="PRO_5004776358" evidence="1">
    <location>
        <begin position="22"/>
        <end position="57"/>
    </location>
</feature>
<organism evidence="2 4">
    <name type="scientific">Mus musculus</name>
    <name type="common">Mouse</name>
    <dbReference type="NCBI Taxonomy" id="10090"/>
    <lineage>
        <taxon>Eukaryota</taxon>
        <taxon>Metazoa</taxon>
        <taxon>Chordata</taxon>
        <taxon>Craniata</taxon>
        <taxon>Vertebrata</taxon>
        <taxon>Euteleostomi</taxon>
        <taxon>Mammalia</taxon>
        <taxon>Eutheria</taxon>
        <taxon>Euarchontoglires</taxon>
        <taxon>Glires</taxon>
        <taxon>Rodentia</taxon>
        <taxon>Myomorpha</taxon>
        <taxon>Muroidea</taxon>
        <taxon>Muridae</taxon>
        <taxon>Murinae</taxon>
        <taxon>Mus</taxon>
        <taxon>Mus</taxon>
    </lineage>
</organism>
<dbReference type="AGR" id="MGI:95945"/>
<dbReference type="MGI" id="MGI:95945">
    <property type="gene designation" value="H2-T13"/>
</dbReference>
<dbReference type="HOGENOM" id="CLU_2995962_0_0_1"/>
<gene>
    <name evidence="2 3" type="primary">H2-T13</name>
</gene>
<name>V9GXY0_MOUSE</name>
<dbReference type="VEuPathDB" id="HostDB:ENSMUSG00000073406"/>
<reference evidence="2 4" key="2">
    <citation type="journal article" date="2011" name="PLoS Biol.">
        <title>Modernizing reference genome assemblies.</title>
        <authorList>
            <person name="Church D.M."/>
            <person name="Schneider V.A."/>
            <person name="Graves T."/>
            <person name="Auger K."/>
            <person name="Cunningham F."/>
            <person name="Bouk N."/>
            <person name="Chen H.C."/>
            <person name="Agarwala R."/>
            <person name="McLaren W.M."/>
            <person name="Ritchie G.R."/>
            <person name="Albracht D."/>
            <person name="Kremitzki M."/>
            <person name="Rock S."/>
            <person name="Kotkiewicz H."/>
            <person name="Kremitzki C."/>
            <person name="Wollam A."/>
            <person name="Trani L."/>
            <person name="Fulton L."/>
            <person name="Fulton R."/>
            <person name="Matthews L."/>
            <person name="Whitehead S."/>
            <person name="Chow W."/>
            <person name="Torrance J."/>
            <person name="Dunn M."/>
            <person name="Harden G."/>
            <person name="Threadgold G."/>
            <person name="Wood J."/>
            <person name="Collins J."/>
            <person name="Heath P."/>
            <person name="Griffiths G."/>
            <person name="Pelan S."/>
            <person name="Grafham D."/>
            <person name="Eichler E.E."/>
            <person name="Weinstock G."/>
            <person name="Mardis E.R."/>
            <person name="Wilson R.K."/>
            <person name="Howe K."/>
            <person name="Flicek P."/>
            <person name="Hubbard T."/>
        </authorList>
    </citation>
    <scope>NUCLEOTIDE SEQUENCE [LARGE SCALE GENOMIC DNA]</scope>
    <source>
        <strain evidence="2 4">C57BL/6J</strain>
    </source>
</reference>
<evidence type="ECO:0000313" key="2">
    <source>
        <dbReference type="Ensembl" id="ENSMUSP00000139373.2"/>
    </source>
</evidence>
<proteinExistence type="predicted"/>
<keyword evidence="1" id="KW-0732">Signal</keyword>
<reference evidence="2 4" key="1">
    <citation type="journal article" date="2009" name="PLoS Biol.">
        <title>Lineage-specific biology revealed by a finished genome assembly of the mouse.</title>
        <authorList>
            <consortium name="Mouse Genome Sequencing Consortium"/>
            <person name="Church D.M."/>
            <person name="Goodstadt L."/>
            <person name="Hillier L.W."/>
            <person name="Zody M.C."/>
            <person name="Goldstein S."/>
            <person name="She X."/>
            <person name="Bult C.J."/>
            <person name="Agarwala R."/>
            <person name="Cherry J.L."/>
            <person name="DiCuccio M."/>
            <person name="Hlavina W."/>
            <person name="Kapustin Y."/>
            <person name="Meric P."/>
            <person name="Maglott D."/>
            <person name="Birtle Z."/>
            <person name="Marques A.C."/>
            <person name="Graves T."/>
            <person name="Zhou S."/>
            <person name="Teague B."/>
            <person name="Potamousis K."/>
            <person name="Churas C."/>
            <person name="Place M."/>
            <person name="Herschleb J."/>
            <person name="Runnheim R."/>
            <person name="Forrest D."/>
            <person name="Amos-Landgraf J."/>
            <person name="Schwartz D.C."/>
            <person name="Cheng Z."/>
            <person name="Lindblad-Toh K."/>
            <person name="Eichler E.E."/>
            <person name="Ponting C.P."/>
        </authorList>
    </citation>
    <scope>NUCLEOTIDE SEQUENCE [LARGE SCALE GENOMIC DNA]</scope>
    <source>
        <strain evidence="2 4">C57BL/6J</strain>
    </source>
</reference>
<dbReference type="Proteomes" id="UP000000589">
    <property type="component" value="Chromosome 17"/>
</dbReference>
<dbReference type="AlphaFoldDB" id="V9GXY0"/>
<evidence type="ECO:0000256" key="1">
    <source>
        <dbReference type="SAM" id="SignalP"/>
    </source>
</evidence>
<reference evidence="2" key="3">
    <citation type="submission" date="2025-08" db="UniProtKB">
        <authorList>
            <consortium name="Ensembl"/>
        </authorList>
    </citation>
    <scope>IDENTIFICATION</scope>
    <source>
        <strain evidence="2">C57BL/6J</strain>
    </source>
</reference>